<sequence>MKGGGVAIGVKDSFRSKKIELTDICEINENDEIVGTEIVLNNNETLAIFSIYNRPNSVINDKFFGKVRAKYRNLILIGDLNCVNQNWYCNSNNANGLKLAQIIEQNNLYVLNNDSPTYSRGSNILDLTICSEAMLGFFDDFRVLDTEISDHYATLSSFISLDIKKCTQSAKRINWDKFRYQLDKKPEVNIVAITPESLEKAIKSLTENIKNAMVEATVTYEFKNNKSAFIIIPESVLELVRTKRKLRKIFQKSQLPEHKKILNAVSYKVSKILKKMKMNKAKGEFAALANFNQSDTKHWRLVNKLENKGKQSKESTELKVNDVKITKNNEIAEAF</sequence>
<evidence type="ECO:0000313" key="3">
    <source>
        <dbReference type="Proteomes" id="UP000276133"/>
    </source>
</evidence>
<dbReference type="Gene3D" id="3.60.10.10">
    <property type="entry name" value="Endonuclease/exonuclease/phosphatase"/>
    <property type="match status" value="1"/>
</dbReference>
<evidence type="ECO:0000259" key="1">
    <source>
        <dbReference type="Pfam" id="PF14529"/>
    </source>
</evidence>
<dbReference type="InterPro" id="IPR036691">
    <property type="entry name" value="Endo/exonu/phosph_ase_sf"/>
</dbReference>
<accession>A0A3M7Q620</accession>
<keyword evidence="2" id="KW-0548">Nucleotidyltransferase</keyword>
<organism evidence="2 3">
    <name type="scientific">Brachionus plicatilis</name>
    <name type="common">Marine rotifer</name>
    <name type="synonym">Brachionus muelleri</name>
    <dbReference type="NCBI Taxonomy" id="10195"/>
    <lineage>
        <taxon>Eukaryota</taxon>
        <taxon>Metazoa</taxon>
        <taxon>Spiralia</taxon>
        <taxon>Gnathifera</taxon>
        <taxon>Rotifera</taxon>
        <taxon>Eurotatoria</taxon>
        <taxon>Monogononta</taxon>
        <taxon>Pseudotrocha</taxon>
        <taxon>Ploima</taxon>
        <taxon>Brachionidae</taxon>
        <taxon>Brachionus</taxon>
    </lineage>
</organism>
<feature type="non-terminal residue" evidence="2">
    <location>
        <position position="335"/>
    </location>
</feature>
<comment type="caution">
    <text evidence="2">The sequence shown here is derived from an EMBL/GenBank/DDBJ whole genome shotgun (WGS) entry which is preliminary data.</text>
</comment>
<reference evidence="2 3" key="1">
    <citation type="journal article" date="2018" name="Sci. Rep.">
        <title>Genomic signatures of local adaptation to the degree of environmental predictability in rotifers.</title>
        <authorList>
            <person name="Franch-Gras L."/>
            <person name="Hahn C."/>
            <person name="Garcia-Roger E.M."/>
            <person name="Carmona M.J."/>
            <person name="Serra M."/>
            <person name="Gomez A."/>
        </authorList>
    </citation>
    <scope>NUCLEOTIDE SEQUENCE [LARGE SCALE GENOMIC DNA]</scope>
    <source>
        <strain evidence="2">HYR1</strain>
    </source>
</reference>
<dbReference type="GO" id="GO:0003964">
    <property type="term" value="F:RNA-directed DNA polymerase activity"/>
    <property type="evidence" value="ECO:0007669"/>
    <property type="project" value="UniProtKB-KW"/>
</dbReference>
<keyword evidence="3" id="KW-1185">Reference proteome</keyword>
<keyword evidence="2" id="KW-0695">RNA-directed DNA polymerase</keyword>
<dbReference type="AlphaFoldDB" id="A0A3M7Q620"/>
<dbReference type="OrthoDB" id="415068at2759"/>
<dbReference type="PANTHER" id="PTHR33273:SF4">
    <property type="entry name" value="ENDONUCLEASE_EXONUCLEASE_PHOSPHATASE DOMAIN-CONTAINING PROTEIN"/>
    <property type="match status" value="1"/>
</dbReference>
<dbReference type="EMBL" id="REGN01007417">
    <property type="protein sequence ID" value="RNA06375.1"/>
    <property type="molecule type" value="Genomic_DNA"/>
</dbReference>
<evidence type="ECO:0000313" key="2">
    <source>
        <dbReference type="EMBL" id="RNA06375.1"/>
    </source>
</evidence>
<dbReference type="Proteomes" id="UP000276133">
    <property type="component" value="Unassembled WGS sequence"/>
</dbReference>
<proteinExistence type="predicted"/>
<dbReference type="InterPro" id="IPR005135">
    <property type="entry name" value="Endo/exonuclease/phosphatase"/>
</dbReference>
<name>A0A3M7Q620_BRAPC</name>
<feature type="domain" description="Endonuclease/exonuclease/phosphatase" evidence="1">
    <location>
        <begin position="47"/>
        <end position="153"/>
    </location>
</feature>
<dbReference type="Pfam" id="PF14529">
    <property type="entry name" value="Exo_endo_phos_2"/>
    <property type="match status" value="1"/>
</dbReference>
<keyword evidence="2" id="KW-0808">Transferase</keyword>
<dbReference type="PANTHER" id="PTHR33273">
    <property type="entry name" value="DOMAIN-CONTAINING PROTEIN, PUTATIVE-RELATED"/>
    <property type="match status" value="1"/>
</dbReference>
<dbReference type="SUPFAM" id="SSF56219">
    <property type="entry name" value="DNase I-like"/>
    <property type="match status" value="1"/>
</dbReference>
<protein>
    <submittedName>
        <fullName evidence="2">RNA-directed DNA polymerase from mobile element jockey-like</fullName>
    </submittedName>
</protein>
<gene>
    <name evidence="2" type="ORF">BpHYR1_037257</name>
</gene>